<dbReference type="EMBL" id="KZ678484">
    <property type="protein sequence ID" value="PSR82197.1"/>
    <property type="molecule type" value="Genomic_DNA"/>
</dbReference>
<gene>
    <name evidence="1" type="ORF">BD289DRAFT_22302</name>
</gene>
<dbReference type="AlphaFoldDB" id="A0A2T3A3J1"/>
<evidence type="ECO:0000313" key="2">
    <source>
        <dbReference type="Proteomes" id="UP000241462"/>
    </source>
</evidence>
<protein>
    <submittedName>
        <fullName evidence="1">Uncharacterized protein</fullName>
    </submittedName>
</protein>
<accession>A0A2T3A3J1</accession>
<keyword evidence="2" id="KW-1185">Reference proteome</keyword>
<dbReference type="Proteomes" id="UP000241462">
    <property type="component" value="Unassembled WGS sequence"/>
</dbReference>
<dbReference type="InParanoid" id="A0A2T3A3J1"/>
<proteinExistence type="predicted"/>
<sequence>MSGVLASILHTRQCFFPPANIHVRIRQLMYACQTRQPSLSFCVCLCACVLRVYMRCSSRGQCVLLYSLIPPLVLIGQRWHDQHRLYRSLNLCYTSGIDIRLVICRRRRHDTIIPSHIPYQQYPLYLTYPTNDTDDVYAGMHCAYYLFLFPDIFRLMCLAEDRRLDVDVKGMGIAGFIFLRIALKFWSSRVFFWVFCEMLGDSEDHCSLVYHVLKSLV</sequence>
<evidence type="ECO:0000313" key="1">
    <source>
        <dbReference type="EMBL" id="PSR82197.1"/>
    </source>
</evidence>
<organism evidence="1 2">
    <name type="scientific">Coniella lustricola</name>
    <dbReference type="NCBI Taxonomy" id="2025994"/>
    <lineage>
        <taxon>Eukaryota</taxon>
        <taxon>Fungi</taxon>
        <taxon>Dikarya</taxon>
        <taxon>Ascomycota</taxon>
        <taxon>Pezizomycotina</taxon>
        <taxon>Sordariomycetes</taxon>
        <taxon>Sordariomycetidae</taxon>
        <taxon>Diaporthales</taxon>
        <taxon>Schizoparmaceae</taxon>
        <taxon>Coniella</taxon>
    </lineage>
</organism>
<reference evidence="1 2" key="1">
    <citation type="journal article" date="2018" name="Mycol. Prog.">
        <title>Coniella lustricola, a new species from submerged detritus.</title>
        <authorList>
            <person name="Raudabaugh D.B."/>
            <person name="Iturriaga T."/>
            <person name="Carver A."/>
            <person name="Mondo S."/>
            <person name="Pangilinan J."/>
            <person name="Lipzen A."/>
            <person name="He G."/>
            <person name="Amirebrahimi M."/>
            <person name="Grigoriev I.V."/>
            <person name="Miller A.N."/>
        </authorList>
    </citation>
    <scope>NUCLEOTIDE SEQUENCE [LARGE SCALE GENOMIC DNA]</scope>
    <source>
        <strain evidence="1 2">B22-T-1</strain>
    </source>
</reference>
<name>A0A2T3A3J1_9PEZI</name>